<dbReference type="InterPro" id="IPR016181">
    <property type="entry name" value="Acyl_CoA_acyltransferase"/>
</dbReference>
<keyword evidence="2" id="KW-1185">Reference proteome</keyword>
<gene>
    <name evidence="1" type="ORF">FC92_GL000959</name>
</gene>
<proteinExistence type="predicted"/>
<dbReference type="RefSeq" id="WP_201779042.1">
    <property type="nucleotide sequence ID" value="NZ_AZDX01000029.1"/>
</dbReference>
<protein>
    <recommendedName>
        <fullName evidence="3">N-acetyltransferase domain-containing protein</fullName>
    </recommendedName>
</protein>
<dbReference type="PATRIC" id="fig|1423759.3.peg.1014"/>
<dbReference type="EMBL" id="AZDX01000029">
    <property type="protein sequence ID" value="KRL06165.1"/>
    <property type="molecule type" value="Genomic_DNA"/>
</dbReference>
<sequence>MEKAINYWNEEYKLNGFVRFSILNKKNNEAIGTFEIFKRVSKVDKFNNFLILRLDLRSDFEKSQIVLELLKIIIEPLVKIFACSKIASKVIPENTERRKAFQNYGFIQSYSPLIGDNDQKYFNYFVLPTN</sequence>
<dbReference type="GeneID" id="98310989"/>
<evidence type="ECO:0008006" key="3">
    <source>
        <dbReference type="Google" id="ProtNLM"/>
    </source>
</evidence>
<evidence type="ECO:0000313" key="1">
    <source>
        <dbReference type="EMBL" id="KRL06165.1"/>
    </source>
</evidence>
<organism evidence="1 2">
    <name type="scientific">Liquorilactobacillus hordei DSM 19519</name>
    <dbReference type="NCBI Taxonomy" id="1423759"/>
    <lineage>
        <taxon>Bacteria</taxon>
        <taxon>Bacillati</taxon>
        <taxon>Bacillota</taxon>
        <taxon>Bacilli</taxon>
        <taxon>Lactobacillales</taxon>
        <taxon>Lactobacillaceae</taxon>
        <taxon>Liquorilactobacillus</taxon>
    </lineage>
</organism>
<name>A0A0R1ML74_9LACO</name>
<accession>A0A0R1ML74</accession>
<dbReference type="AlphaFoldDB" id="A0A0R1ML74"/>
<evidence type="ECO:0000313" key="2">
    <source>
        <dbReference type="Proteomes" id="UP000051448"/>
    </source>
</evidence>
<dbReference type="Proteomes" id="UP000051448">
    <property type="component" value="Unassembled WGS sequence"/>
</dbReference>
<comment type="caution">
    <text evidence="1">The sequence shown here is derived from an EMBL/GenBank/DDBJ whole genome shotgun (WGS) entry which is preliminary data.</text>
</comment>
<reference evidence="1 2" key="1">
    <citation type="journal article" date="2015" name="Genome Announc.">
        <title>Expanding the biotechnology potential of lactobacilli through comparative genomics of 213 strains and associated genera.</title>
        <authorList>
            <person name="Sun Z."/>
            <person name="Harris H.M."/>
            <person name="McCann A."/>
            <person name="Guo C."/>
            <person name="Argimon S."/>
            <person name="Zhang W."/>
            <person name="Yang X."/>
            <person name="Jeffery I.B."/>
            <person name="Cooney J.C."/>
            <person name="Kagawa T.F."/>
            <person name="Liu W."/>
            <person name="Song Y."/>
            <person name="Salvetti E."/>
            <person name="Wrobel A."/>
            <person name="Rasinkangas P."/>
            <person name="Parkhill J."/>
            <person name="Rea M.C."/>
            <person name="O'Sullivan O."/>
            <person name="Ritari J."/>
            <person name="Douillard F.P."/>
            <person name="Paul Ross R."/>
            <person name="Yang R."/>
            <person name="Briner A.E."/>
            <person name="Felis G.E."/>
            <person name="de Vos W.M."/>
            <person name="Barrangou R."/>
            <person name="Klaenhammer T.R."/>
            <person name="Caufield P.W."/>
            <person name="Cui Y."/>
            <person name="Zhang H."/>
            <person name="O'Toole P.W."/>
        </authorList>
    </citation>
    <scope>NUCLEOTIDE SEQUENCE [LARGE SCALE GENOMIC DNA]</scope>
    <source>
        <strain evidence="1 2">DSM 19519</strain>
    </source>
</reference>
<dbReference type="Gene3D" id="3.40.630.30">
    <property type="match status" value="1"/>
</dbReference>
<dbReference type="SUPFAM" id="SSF55729">
    <property type="entry name" value="Acyl-CoA N-acyltransferases (Nat)"/>
    <property type="match status" value="1"/>
</dbReference>